<evidence type="ECO:0000313" key="4">
    <source>
        <dbReference type="EMBL" id="KAK5088332.1"/>
    </source>
</evidence>
<dbReference type="SMART" id="SM00324">
    <property type="entry name" value="RhoGAP"/>
    <property type="match status" value="1"/>
</dbReference>
<evidence type="ECO:0000256" key="1">
    <source>
        <dbReference type="ARBA" id="ARBA00022468"/>
    </source>
</evidence>
<feature type="domain" description="Rho-GAP" evidence="3">
    <location>
        <begin position="276"/>
        <end position="478"/>
    </location>
</feature>
<accession>A0AAN7T4U1</accession>
<keyword evidence="1" id="KW-0343">GTPase activation</keyword>
<dbReference type="GO" id="GO:0005096">
    <property type="term" value="F:GTPase activator activity"/>
    <property type="evidence" value="ECO:0007669"/>
    <property type="project" value="UniProtKB-KW"/>
</dbReference>
<sequence>MVDQVAATLASCITTFDELKLFIEALQSDATMGLLDRLRWTTKTTELKQLLARLDTHKSSLTLMLTILTCQKQDDADDKVDHLCNMAELLLKQNTILAQRMLAFDMSNVGMTQNPGPPIPSDPNLAKRNTRGFAFEELLMNSRAYRNAARNNTDALSVATSAGRTATWSMLSGISLSEMSNIAILALPVYEVDLNDKNIYNFEPPRTEDLNTLPSSDLTRPENVSSSSHRRVKDWWKSINKTDQSLTSPLAISAEPEQHIFDVRLAESIRHANIAISLTNEQGEAFIYGYIPIIVAKVCVYLKEKGSDVPEVFAHNGNALRVQRLYTAFGLLPRYGKGLDWTGYTVFDAATIMLRYLKSQPEPIVPFAFYTRFTEPLRQLAISPNLNVDSGKHKEVLKIYQGLVRLLPSLHRQLLLYLLDLLAVFASKSDHNRMTADRLVVCFQPSLISAPPEKMDEAEHKLAADVGSFLVNWQDHFLIG</sequence>
<evidence type="ECO:0000313" key="5">
    <source>
        <dbReference type="Proteomes" id="UP001309876"/>
    </source>
</evidence>
<feature type="region of interest" description="Disordered" evidence="2">
    <location>
        <begin position="203"/>
        <end position="224"/>
    </location>
</feature>
<keyword evidence="5" id="KW-1185">Reference proteome</keyword>
<gene>
    <name evidence="4" type="ORF">LTR05_002549</name>
</gene>
<dbReference type="GO" id="GO:0007165">
    <property type="term" value="P:signal transduction"/>
    <property type="evidence" value="ECO:0007669"/>
    <property type="project" value="InterPro"/>
</dbReference>
<proteinExistence type="predicted"/>
<reference evidence="4 5" key="1">
    <citation type="submission" date="2023-08" db="EMBL/GenBank/DDBJ databases">
        <title>Black Yeasts Isolated from many extreme environments.</title>
        <authorList>
            <person name="Coleine C."/>
            <person name="Stajich J.E."/>
            <person name="Selbmann L."/>
        </authorList>
    </citation>
    <scope>NUCLEOTIDE SEQUENCE [LARGE SCALE GENOMIC DNA]</scope>
    <source>
        <strain evidence="4 5">CCFEE 5910</strain>
    </source>
</reference>
<feature type="compositionally biased region" description="Polar residues" evidence="2">
    <location>
        <begin position="210"/>
        <end position="224"/>
    </location>
</feature>
<dbReference type="PROSITE" id="PS50238">
    <property type="entry name" value="RHOGAP"/>
    <property type="match status" value="1"/>
</dbReference>
<dbReference type="GO" id="GO:0005938">
    <property type="term" value="C:cell cortex"/>
    <property type="evidence" value="ECO:0007669"/>
    <property type="project" value="TreeGrafter"/>
</dbReference>
<protein>
    <recommendedName>
        <fullName evidence="3">Rho-GAP domain-containing protein</fullName>
    </recommendedName>
</protein>
<dbReference type="InterPro" id="IPR008936">
    <property type="entry name" value="Rho_GTPase_activation_prot"/>
</dbReference>
<evidence type="ECO:0000256" key="2">
    <source>
        <dbReference type="SAM" id="MobiDB-lite"/>
    </source>
</evidence>
<evidence type="ECO:0000259" key="3">
    <source>
        <dbReference type="PROSITE" id="PS50238"/>
    </source>
</evidence>
<dbReference type="PANTHER" id="PTHR15228:SF25">
    <property type="entry name" value="F-BAR DOMAIN-CONTAINING PROTEIN"/>
    <property type="match status" value="1"/>
</dbReference>
<dbReference type="Proteomes" id="UP001309876">
    <property type="component" value="Unassembled WGS sequence"/>
</dbReference>
<dbReference type="PANTHER" id="PTHR15228">
    <property type="entry name" value="SPERMATHECAL PHYSIOLOGY VARIANT"/>
    <property type="match status" value="1"/>
</dbReference>
<dbReference type="Gene3D" id="1.10.555.10">
    <property type="entry name" value="Rho GTPase activation protein"/>
    <property type="match status" value="1"/>
</dbReference>
<dbReference type="SUPFAM" id="SSF48350">
    <property type="entry name" value="GTPase activation domain, GAP"/>
    <property type="match status" value="1"/>
</dbReference>
<dbReference type="EMBL" id="JAVRRJ010000002">
    <property type="protein sequence ID" value="KAK5088332.1"/>
    <property type="molecule type" value="Genomic_DNA"/>
</dbReference>
<dbReference type="Pfam" id="PF00620">
    <property type="entry name" value="RhoGAP"/>
    <property type="match status" value="1"/>
</dbReference>
<comment type="caution">
    <text evidence="4">The sequence shown here is derived from an EMBL/GenBank/DDBJ whole genome shotgun (WGS) entry which is preliminary data.</text>
</comment>
<dbReference type="AlphaFoldDB" id="A0AAN7T4U1"/>
<name>A0AAN7T4U1_9EURO</name>
<dbReference type="GO" id="GO:0060237">
    <property type="term" value="P:regulation of fungal-type cell wall organization"/>
    <property type="evidence" value="ECO:0007669"/>
    <property type="project" value="TreeGrafter"/>
</dbReference>
<dbReference type="InterPro" id="IPR051025">
    <property type="entry name" value="RhoGAP"/>
</dbReference>
<organism evidence="4 5">
    <name type="scientific">Lithohypha guttulata</name>
    <dbReference type="NCBI Taxonomy" id="1690604"/>
    <lineage>
        <taxon>Eukaryota</taxon>
        <taxon>Fungi</taxon>
        <taxon>Dikarya</taxon>
        <taxon>Ascomycota</taxon>
        <taxon>Pezizomycotina</taxon>
        <taxon>Eurotiomycetes</taxon>
        <taxon>Chaetothyriomycetidae</taxon>
        <taxon>Chaetothyriales</taxon>
        <taxon>Trichomeriaceae</taxon>
        <taxon>Lithohypha</taxon>
    </lineage>
</organism>
<dbReference type="InterPro" id="IPR000198">
    <property type="entry name" value="RhoGAP_dom"/>
</dbReference>